<reference evidence="3 4" key="1">
    <citation type="journal article" date="2010" name="Nature">
        <title>Genome sequencing and analysis of the model grass Brachypodium distachyon.</title>
        <authorList>
            <consortium name="International Brachypodium Initiative"/>
        </authorList>
    </citation>
    <scope>NUCLEOTIDE SEQUENCE [LARGE SCALE GENOMIC DNA]</scope>
    <source>
        <strain evidence="3 4">Bd21</strain>
    </source>
</reference>
<dbReference type="InterPro" id="IPR001810">
    <property type="entry name" value="F-box_dom"/>
</dbReference>
<evidence type="ECO:0000259" key="2">
    <source>
        <dbReference type="SMART" id="SM00256"/>
    </source>
</evidence>
<evidence type="ECO:0000256" key="1">
    <source>
        <dbReference type="SAM" id="MobiDB-lite"/>
    </source>
</evidence>
<dbReference type="ExpressionAtlas" id="A0A0Q3GPQ4">
    <property type="expression patterns" value="baseline and differential"/>
</dbReference>
<name>A0A0Q3GPQ4_BRADI</name>
<sequence>LHAHHEFTVATKRACSDACPSTKRLRECDEASSSSLLLPVDLLLEIAARADVATVVRCAATSKHFRAAILEQGFRRRRRLLNGRAAAGFDPSSVRGISYKLTDRDEDDICRSHTVRLLQTPPSDTAISRSRAVSLCLEPVAWRDGLVILRHSQSGELAACNRNTGHEAPLGDPAALAVSDDYPHALLTVDGGGGGGGGGSFELLVADKDLRFQTYSSRHGKWGAVVHAAAAAAQHHLHHPPSSQTARTRDPSKHPVVINGNSVHWLCGCRGGLDAGRLHIVALGVDTAAAGARATVIDLPRGCVSRMMGFKHKSGITLAVSADGRLSLVVSETQVISMWTSEVGDPDQITWSRRVVVDRQEWGVHASIRFEGFGERSGTLLFYMSYVGLVQLNLVTNKALVVLHRKHPCASRISQFQADADTAALRILCAHEVLNRINIRSFSLRNMMEGHNTASNIRSQHCTAFYLKLVIVMFE</sequence>
<dbReference type="FunCoup" id="A0A0Q3GPQ4">
    <property type="interactions" value="199"/>
</dbReference>
<protein>
    <recommendedName>
        <fullName evidence="2">F-box domain-containing protein</fullName>
    </recommendedName>
</protein>
<dbReference type="InterPro" id="IPR056016">
    <property type="entry name" value="DUF7595"/>
</dbReference>
<dbReference type="SMART" id="SM00256">
    <property type="entry name" value="FBOX"/>
    <property type="match status" value="1"/>
</dbReference>
<dbReference type="Pfam" id="PF24523">
    <property type="entry name" value="DUF7595"/>
    <property type="match status" value="1"/>
</dbReference>
<dbReference type="Gramene" id="KQK12968">
    <property type="protein sequence ID" value="KQK12968"/>
    <property type="gene ID" value="BRADI_1g07126v3"/>
</dbReference>
<evidence type="ECO:0000313" key="3">
    <source>
        <dbReference type="EMBL" id="KQK12968.2"/>
    </source>
</evidence>
<gene>
    <name evidence="3" type="ORF">BRADI_1g07126v3</name>
</gene>
<dbReference type="EMBL" id="CM000880">
    <property type="protein sequence ID" value="KQK12968.2"/>
    <property type="molecule type" value="Genomic_DNA"/>
</dbReference>
<reference evidence="4" key="3">
    <citation type="submission" date="2018-08" db="UniProtKB">
        <authorList>
            <consortium name="EnsemblPlants"/>
        </authorList>
    </citation>
    <scope>IDENTIFICATION</scope>
    <source>
        <strain evidence="4">cv. Bd21</strain>
    </source>
</reference>
<dbReference type="SUPFAM" id="SSF81383">
    <property type="entry name" value="F-box domain"/>
    <property type="match status" value="1"/>
</dbReference>
<dbReference type="OrthoDB" id="692426at2759"/>
<accession>A0A0Q3GPQ4</accession>
<proteinExistence type="predicted"/>
<dbReference type="PANTHER" id="PTHR35828">
    <property type="entry name" value="OS08G0203800 PROTEIN-RELATED"/>
    <property type="match status" value="1"/>
</dbReference>
<dbReference type="PANTHER" id="PTHR35828:SF47">
    <property type="entry name" value="F-BOX DOMAIN-CONTAINING PROTEIN"/>
    <property type="match status" value="1"/>
</dbReference>
<feature type="region of interest" description="Disordered" evidence="1">
    <location>
        <begin position="233"/>
        <end position="254"/>
    </location>
</feature>
<organism evidence="3">
    <name type="scientific">Brachypodium distachyon</name>
    <name type="common">Purple false brome</name>
    <name type="synonym">Trachynia distachya</name>
    <dbReference type="NCBI Taxonomy" id="15368"/>
    <lineage>
        <taxon>Eukaryota</taxon>
        <taxon>Viridiplantae</taxon>
        <taxon>Streptophyta</taxon>
        <taxon>Embryophyta</taxon>
        <taxon>Tracheophyta</taxon>
        <taxon>Spermatophyta</taxon>
        <taxon>Magnoliopsida</taxon>
        <taxon>Liliopsida</taxon>
        <taxon>Poales</taxon>
        <taxon>Poaceae</taxon>
        <taxon>BOP clade</taxon>
        <taxon>Pooideae</taxon>
        <taxon>Stipodae</taxon>
        <taxon>Brachypodieae</taxon>
        <taxon>Brachypodium</taxon>
    </lineage>
</organism>
<dbReference type="AlphaFoldDB" id="A0A0Q3GPQ4"/>
<dbReference type="Proteomes" id="UP000008810">
    <property type="component" value="Chromosome 1"/>
</dbReference>
<dbReference type="EnsemblPlants" id="KQK12968">
    <property type="protein sequence ID" value="KQK12968"/>
    <property type="gene ID" value="BRADI_1g07126v3"/>
</dbReference>
<evidence type="ECO:0000313" key="4">
    <source>
        <dbReference type="EnsemblPlants" id="KQK12968"/>
    </source>
</evidence>
<dbReference type="InParanoid" id="A0A0Q3GPQ4"/>
<feature type="domain" description="F-box" evidence="2">
    <location>
        <begin position="38"/>
        <end position="78"/>
    </location>
</feature>
<feature type="non-terminal residue" evidence="3">
    <location>
        <position position="1"/>
    </location>
</feature>
<dbReference type="InterPro" id="IPR036047">
    <property type="entry name" value="F-box-like_dom_sf"/>
</dbReference>
<keyword evidence="5" id="KW-1185">Reference proteome</keyword>
<dbReference type="STRING" id="15368.A0A0Q3GPQ4"/>
<evidence type="ECO:0000313" key="5">
    <source>
        <dbReference type="Proteomes" id="UP000008810"/>
    </source>
</evidence>
<reference evidence="3" key="2">
    <citation type="submission" date="2017-06" db="EMBL/GenBank/DDBJ databases">
        <title>WGS assembly of Brachypodium distachyon.</title>
        <authorList>
            <consortium name="The International Brachypodium Initiative"/>
            <person name="Lucas S."/>
            <person name="Harmon-Smith M."/>
            <person name="Lail K."/>
            <person name="Tice H."/>
            <person name="Grimwood J."/>
            <person name="Bruce D."/>
            <person name="Barry K."/>
            <person name="Shu S."/>
            <person name="Lindquist E."/>
            <person name="Wang M."/>
            <person name="Pitluck S."/>
            <person name="Vogel J.P."/>
            <person name="Garvin D.F."/>
            <person name="Mockler T.C."/>
            <person name="Schmutz J."/>
            <person name="Rokhsar D."/>
            <person name="Bevan M.W."/>
        </authorList>
    </citation>
    <scope>NUCLEOTIDE SEQUENCE</scope>
    <source>
        <strain evidence="3">Bd21</strain>
    </source>
</reference>
<dbReference type="Pfam" id="PF00646">
    <property type="entry name" value="F-box"/>
    <property type="match status" value="1"/>
</dbReference>